<evidence type="ECO:0000313" key="8">
    <source>
        <dbReference type="WBParaSite" id="PSAMB.scaffold533size47830.g6747.t1"/>
    </source>
</evidence>
<dbReference type="GO" id="GO:0004930">
    <property type="term" value="F:G protein-coupled receptor activity"/>
    <property type="evidence" value="ECO:0007669"/>
    <property type="project" value="InterPro"/>
</dbReference>
<keyword evidence="2 5" id="KW-0812">Transmembrane</keyword>
<evidence type="ECO:0000256" key="4">
    <source>
        <dbReference type="ARBA" id="ARBA00023136"/>
    </source>
</evidence>
<feature type="transmembrane region" description="Helical" evidence="5">
    <location>
        <begin position="6"/>
        <end position="33"/>
    </location>
</feature>
<dbReference type="GO" id="GO:0016020">
    <property type="term" value="C:membrane"/>
    <property type="evidence" value="ECO:0007669"/>
    <property type="project" value="UniProtKB-SubCell"/>
</dbReference>
<dbReference type="Pfam" id="PF10320">
    <property type="entry name" value="7TM_GPCR_Srsx"/>
    <property type="match status" value="1"/>
</dbReference>
<evidence type="ECO:0000256" key="3">
    <source>
        <dbReference type="ARBA" id="ARBA00022989"/>
    </source>
</evidence>
<dbReference type="AlphaFoldDB" id="A0A914WUX2"/>
<keyword evidence="7" id="KW-1185">Reference proteome</keyword>
<feature type="transmembrane region" description="Helical" evidence="5">
    <location>
        <begin position="45"/>
        <end position="67"/>
    </location>
</feature>
<keyword evidence="3 5" id="KW-1133">Transmembrane helix</keyword>
<protein>
    <submittedName>
        <fullName evidence="8">G-protein coupled receptors family 1 profile domain-containing protein</fullName>
    </submittedName>
</protein>
<dbReference type="PANTHER" id="PTHR46955:SF3">
    <property type="entry name" value="G_PROTEIN_RECEP_F1_2 DOMAIN-CONTAINING PROTEIN"/>
    <property type="match status" value="1"/>
</dbReference>
<feature type="transmembrane region" description="Helical" evidence="5">
    <location>
        <begin position="125"/>
        <end position="147"/>
    </location>
</feature>
<dbReference type="PRINTS" id="PR00237">
    <property type="entry name" value="GPCRRHODOPSN"/>
</dbReference>
<name>A0A914WUX2_9BILA</name>
<keyword evidence="4 5" id="KW-0472">Membrane</keyword>
<dbReference type="SUPFAM" id="SSF81321">
    <property type="entry name" value="Family A G protein-coupled receptor-like"/>
    <property type="match status" value="1"/>
</dbReference>
<dbReference type="CDD" id="cd00637">
    <property type="entry name" value="7tm_classA_rhodopsin-like"/>
    <property type="match status" value="1"/>
</dbReference>
<feature type="domain" description="G-protein coupled receptors family 1 profile" evidence="6">
    <location>
        <begin position="25"/>
        <end position="211"/>
    </location>
</feature>
<evidence type="ECO:0000313" key="7">
    <source>
        <dbReference type="Proteomes" id="UP000887566"/>
    </source>
</evidence>
<evidence type="ECO:0000259" key="6">
    <source>
        <dbReference type="PROSITE" id="PS50262"/>
    </source>
</evidence>
<dbReference type="WBParaSite" id="PSAMB.scaffold533size47830.g6747.t1">
    <property type="protein sequence ID" value="PSAMB.scaffold533size47830.g6747.t1"/>
    <property type="gene ID" value="PSAMB.scaffold533size47830.g6747"/>
</dbReference>
<comment type="subcellular location">
    <subcellularLocation>
        <location evidence="1">Membrane</location>
    </subcellularLocation>
</comment>
<evidence type="ECO:0000256" key="2">
    <source>
        <dbReference type="ARBA" id="ARBA00022692"/>
    </source>
</evidence>
<proteinExistence type="predicted"/>
<feature type="transmembrane region" description="Helical" evidence="5">
    <location>
        <begin position="172"/>
        <end position="190"/>
    </location>
</feature>
<dbReference type="InterPro" id="IPR019424">
    <property type="entry name" value="7TM_GPCR_Srsx"/>
</dbReference>
<dbReference type="InterPro" id="IPR017452">
    <property type="entry name" value="GPCR_Rhodpsn_7TM"/>
</dbReference>
<dbReference type="InterPro" id="IPR052322">
    <property type="entry name" value="Mito_rRNA_Mtase_NSUN4"/>
</dbReference>
<feature type="transmembrane region" description="Helical" evidence="5">
    <location>
        <begin position="82"/>
        <end position="105"/>
    </location>
</feature>
<dbReference type="PANTHER" id="PTHR46955">
    <property type="entry name" value="PROTEIN CBG01349-RELATED"/>
    <property type="match status" value="1"/>
</dbReference>
<dbReference type="Proteomes" id="UP000887566">
    <property type="component" value="Unplaced"/>
</dbReference>
<dbReference type="PROSITE" id="PS50262">
    <property type="entry name" value="G_PROTEIN_RECEP_F1_2"/>
    <property type="match status" value="1"/>
</dbReference>
<organism evidence="7 8">
    <name type="scientific">Plectus sambesii</name>
    <dbReference type="NCBI Taxonomy" id="2011161"/>
    <lineage>
        <taxon>Eukaryota</taxon>
        <taxon>Metazoa</taxon>
        <taxon>Ecdysozoa</taxon>
        <taxon>Nematoda</taxon>
        <taxon>Chromadorea</taxon>
        <taxon>Plectida</taxon>
        <taxon>Plectina</taxon>
        <taxon>Plectoidea</taxon>
        <taxon>Plectidae</taxon>
        <taxon>Plectus</taxon>
    </lineage>
</organism>
<evidence type="ECO:0000256" key="5">
    <source>
        <dbReference type="SAM" id="Phobius"/>
    </source>
</evidence>
<dbReference type="Gene3D" id="1.20.1070.10">
    <property type="entry name" value="Rhodopsin 7-helix transmembrane proteins"/>
    <property type="match status" value="1"/>
</dbReference>
<reference evidence="8" key="1">
    <citation type="submission" date="2022-11" db="UniProtKB">
        <authorList>
            <consortium name="WormBaseParasite"/>
        </authorList>
    </citation>
    <scope>IDENTIFICATION</scope>
</reference>
<dbReference type="InterPro" id="IPR000276">
    <property type="entry name" value="GPCR_Rhodpsn"/>
</dbReference>
<dbReference type="SMART" id="SM01381">
    <property type="entry name" value="7TM_GPCR_Srsx"/>
    <property type="match status" value="1"/>
</dbReference>
<accession>A0A914WUX2</accession>
<evidence type="ECO:0000256" key="1">
    <source>
        <dbReference type="ARBA" id="ARBA00004370"/>
    </source>
</evidence>
<sequence>MDVIDVLTLIAPYALLIVSFVSLFGNGTILLVVIKNASLRQKDCLYLIAALAVADFLTAVGTIPYSLNLLISSNTNCTAGTIFWTVAGNVSGVRMNQICTLCLAIDRLYALYRPFAYRAKNHLKIAQFVIAVSFIWSALEVVANVFIQDMSETKSSCTSGAGFSSAFRMYRMYSNLALNIGTQMLYAVVFRKIRKLKTEQSVQDAKDKLQQ</sequence>